<keyword evidence="12" id="KW-0997">Cell inner membrane</keyword>
<evidence type="ECO:0000313" key="14">
    <source>
        <dbReference type="Proteomes" id="UP000294545"/>
    </source>
</evidence>
<keyword evidence="4 10" id="KW-0808">Transferase</keyword>
<dbReference type="GO" id="GO:0005886">
    <property type="term" value="C:plasma membrane"/>
    <property type="evidence" value="ECO:0007669"/>
    <property type="project" value="UniProtKB-SubCell"/>
</dbReference>
<evidence type="ECO:0000256" key="10">
    <source>
        <dbReference type="PIRNR" id="PIRNR006268"/>
    </source>
</evidence>
<keyword evidence="12" id="KW-0472">Membrane</keyword>
<dbReference type="SUPFAM" id="SSF143631">
    <property type="entry name" value="ApbE-like"/>
    <property type="match status" value="1"/>
</dbReference>
<gene>
    <name evidence="13" type="ORF">EDC19_1556</name>
</gene>
<keyword evidence="12 13" id="KW-0449">Lipoprotein</keyword>
<dbReference type="RefSeq" id="WP_132282270.1">
    <property type="nucleotide sequence ID" value="NZ_SMGQ01000012.1"/>
</dbReference>
<dbReference type="GO" id="GO:0016740">
    <property type="term" value="F:transferase activity"/>
    <property type="evidence" value="ECO:0007669"/>
    <property type="project" value="UniProtKB-UniRule"/>
</dbReference>
<dbReference type="InterPro" id="IPR003374">
    <property type="entry name" value="ApbE-like_sf"/>
</dbReference>
<keyword evidence="14" id="KW-1185">Reference proteome</keyword>
<keyword evidence="5 10" id="KW-0479">Metal-binding</keyword>
<evidence type="ECO:0000313" key="13">
    <source>
        <dbReference type="EMBL" id="TCK93363.1"/>
    </source>
</evidence>
<evidence type="ECO:0000256" key="11">
    <source>
        <dbReference type="PIRSR" id="PIRSR006268-2"/>
    </source>
</evidence>
<dbReference type="AlphaFoldDB" id="A0A4R1MTR4"/>
<comment type="catalytic activity">
    <reaction evidence="9 10 12">
        <text>L-threonyl-[protein] + FAD = FMN-L-threonyl-[protein] + AMP + H(+)</text>
        <dbReference type="Rhea" id="RHEA:36847"/>
        <dbReference type="Rhea" id="RHEA-COMP:11060"/>
        <dbReference type="Rhea" id="RHEA-COMP:11061"/>
        <dbReference type="ChEBI" id="CHEBI:15378"/>
        <dbReference type="ChEBI" id="CHEBI:30013"/>
        <dbReference type="ChEBI" id="CHEBI:57692"/>
        <dbReference type="ChEBI" id="CHEBI:74257"/>
        <dbReference type="ChEBI" id="CHEBI:456215"/>
        <dbReference type="EC" id="2.7.1.180"/>
    </reaction>
</comment>
<evidence type="ECO:0000256" key="6">
    <source>
        <dbReference type="ARBA" id="ARBA00022827"/>
    </source>
</evidence>
<comment type="similarity">
    <text evidence="10 12">Belongs to the ApbE family.</text>
</comment>
<dbReference type="PANTHER" id="PTHR30040">
    <property type="entry name" value="THIAMINE BIOSYNTHESIS LIPOPROTEIN APBE"/>
    <property type="match status" value="1"/>
</dbReference>
<keyword evidence="3 10" id="KW-0285">Flavoprotein</keyword>
<keyword evidence="6 10" id="KW-0274">FAD</keyword>
<keyword evidence="7 10" id="KW-0460">Magnesium</keyword>
<dbReference type="GO" id="GO:0046872">
    <property type="term" value="F:metal ion binding"/>
    <property type="evidence" value="ECO:0007669"/>
    <property type="project" value="UniProtKB-UniRule"/>
</dbReference>
<evidence type="ECO:0000256" key="1">
    <source>
        <dbReference type="ARBA" id="ARBA00011955"/>
    </source>
</evidence>
<dbReference type="EMBL" id="SMGQ01000012">
    <property type="protein sequence ID" value="TCK93363.1"/>
    <property type="molecule type" value="Genomic_DNA"/>
</dbReference>
<organism evidence="13 14">
    <name type="scientific">Natranaerovirga hydrolytica</name>
    <dbReference type="NCBI Taxonomy" id="680378"/>
    <lineage>
        <taxon>Bacteria</taxon>
        <taxon>Bacillati</taxon>
        <taxon>Bacillota</taxon>
        <taxon>Clostridia</taxon>
        <taxon>Lachnospirales</taxon>
        <taxon>Natranaerovirgaceae</taxon>
        <taxon>Natranaerovirga</taxon>
    </lineage>
</organism>
<proteinExistence type="inferred from homology"/>
<dbReference type="InterPro" id="IPR024932">
    <property type="entry name" value="ApbE"/>
</dbReference>
<evidence type="ECO:0000256" key="5">
    <source>
        <dbReference type="ARBA" id="ARBA00022723"/>
    </source>
</evidence>
<evidence type="ECO:0000256" key="4">
    <source>
        <dbReference type="ARBA" id="ARBA00022679"/>
    </source>
</evidence>
<keyword evidence="12" id="KW-1003">Cell membrane</keyword>
<evidence type="ECO:0000256" key="12">
    <source>
        <dbReference type="RuleBase" id="RU363002"/>
    </source>
</evidence>
<comment type="cofactor">
    <cofactor evidence="11">
        <name>Mg(2+)</name>
        <dbReference type="ChEBI" id="CHEBI:18420"/>
    </cofactor>
    <cofactor evidence="11">
        <name>Mn(2+)</name>
        <dbReference type="ChEBI" id="CHEBI:29035"/>
    </cofactor>
    <text evidence="11">Magnesium. Can also use manganese.</text>
</comment>
<feature type="binding site" evidence="11">
    <location>
        <position position="285"/>
    </location>
    <ligand>
        <name>Mg(2+)</name>
        <dbReference type="ChEBI" id="CHEBI:18420"/>
    </ligand>
</feature>
<comment type="function">
    <text evidence="12">Flavin transferase that catalyzes the transfer of the FMN moiety of FAD and its covalent binding to the hydroxyl group of a threonine residue in a target flavoprotein.</text>
</comment>
<evidence type="ECO:0000256" key="7">
    <source>
        <dbReference type="ARBA" id="ARBA00022842"/>
    </source>
</evidence>
<protein>
    <recommendedName>
        <fullName evidence="2 10">FAD:protein FMN transferase</fullName>
        <ecNumber evidence="1 10">2.7.1.180</ecNumber>
    </recommendedName>
    <alternativeName>
        <fullName evidence="8 10">Flavin transferase</fullName>
    </alternativeName>
</protein>
<reference evidence="13 14" key="1">
    <citation type="submission" date="2019-03" db="EMBL/GenBank/DDBJ databases">
        <title>Genomic Encyclopedia of Type Strains, Phase IV (KMG-IV): sequencing the most valuable type-strain genomes for metagenomic binning, comparative biology and taxonomic classification.</title>
        <authorList>
            <person name="Goeker M."/>
        </authorList>
    </citation>
    <scope>NUCLEOTIDE SEQUENCE [LARGE SCALE GENOMIC DNA]</scope>
    <source>
        <strain evidence="13 14">DSM 24176</strain>
    </source>
</reference>
<dbReference type="Pfam" id="PF02424">
    <property type="entry name" value="ApbE"/>
    <property type="match status" value="1"/>
</dbReference>
<dbReference type="Gene3D" id="3.10.520.10">
    <property type="entry name" value="ApbE-like domains"/>
    <property type="match status" value="1"/>
</dbReference>
<dbReference type="Proteomes" id="UP000294545">
    <property type="component" value="Unassembled WGS sequence"/>
</dbReference>
<dbReference type="PIRSF" id="PIRSF006268">
    <property type="entry name" value="ApbE"/>
    <property type="match status" value="1"/>
</dbReference>
<dbReference type="PROSITE" id="PS51257">
    <property type="entry name" value="PROKAR_LIPOPROTEIN"/>
    <property type="match status" value="1"/>
</dbReference>
<sequence length="344" mass="38274">MKLKMIVLIIIAIMLVGCGNNLERKSELNYGLGTLNRITIYDESNNDSRELFKEMFEVINEVERVFSKNLSESEVSKINNHSGLEKVQVSEEVTYVVSRSIEHAKMSKGIFDVTIGPIINLWDIGGDAPRVPTKEEIQDLLELVNYTKIELDEDNHTVKLLEENMVLDLGGIAKGYAADQVALYMKENGIEHGIVNLGGDIVTIGAKPDNEPWAIGLQDPQSGSGESIGALLLEDESVVTSGIYERYIEEQDAFYHHMIDPNTGYPFENELLSVTIISELAIDADALSTAAFGMGLKDGYAFIESLEEVKGIFITEDNEIYLTSGVEDIFQLTNTKSYMIKEMQ</sequence>
<accession>A0A4R1MTR4</accession>
<dbReference type="EC" id="2.7.1.180" evidence="1 10"/>
<comment type="subcellular location">
    <subcellularLocation>
        <location evidence="12">Cell inner membrane</location>
        <topology evidence="12">Lipid-anchor</topology>
        <orientation evidence="12">Periplasmic side</orientation>
    </subcellularLocation>
</comment>
<evidence type="ECO:0000256" key="2">
    <source>
        <dbReference type="ARBA" id="ARBA00016337"/>
    </source>
</evidence>
<comment type="caution">
    <text evidence="13">The sequence shown here is derived from an EMBL/GenBank/DDBJ whole genome shotgun (WGS) entry which is preliminary data.</text>
</comment>
<dbReference type="PANTHER" id="PTHR30040:SF2">
    <property type="entry name" value="FAD:PROTEIN FMN TRANSFERASE"/>
    <property type="match status" value="1"/>
</dbReference>
<evidence type="ECO:0000256" key="3">
    <source>
        <dbReference type="ARBA" id="ARBA00022630"/>
    </source>
</evidence>
<name>A0A4R1MTR4_9FIRM</name>
<evidence type="ECO:0000256" key="9">
    <source>
        <dbReference type="ARBA" id="ARBA00048540"/>
    </source>
</evidence>
<evidence type="ECO:0000256" key="8">
    <source>
        <dbReference type="ARBA" id="ARBA00031306"/>
    </source>
</evidence>
<dbReference type="OrthoDB" id="9778595at2"/>
<feature type="binding site" evidence="11">
    <location>
        <position position="171"/>
    </location>
    <ligand>
        <name>Mg(2+)</name>
        <dbReference type="ChEBI" id="CHEBI:18420"/>
    </ligand>
</feature>
<feature type="binding site" evidence="11">
    <location>
        <position position="289"/>
    </location>
    <ligand>
        <name>Mg(2+)</name>
        <dbReference type="ChEBI" id="CHEBI:18420"/>
    </ligand>
</feature>